<dbReference type="Pfam" id="PF02350">
    <property type="entry name" value="Epimerase_2"/>
    <property type="match status" value="1"/>
</dbReference>
<gene>
    <name evidence="2" type="primary">neuC</name>
    <name evidence="2" type="ORF">KS407_18755</name>
</gene>
<dbReference type="SUPFAM" id="SSF53756">
    <property type="entry name" value="UDP-Glycosyltransferase/glycogen phosphorylase"/>
    <property type="match status" value="1"/>
</dbReference>
<accession>A0ABS6JXY6</accession>
<dbReference type="NCBIfam" id="TIGR03568">
    <property type="entry name" value="NeuC_NnaA"/>
    <property type="match status" value="1"/>
</dbReference>
<evidence type="ECO:0000313" key="3">
    <source>
        <dbReference type="Proteomes" id="UP000790580"/>
    </source>
</evidence>
<comment type="caution">
    <text evidence="2">The sequence shown here is derived from an EMBL/GenBank/DDBJ whole genome shotgun (WGS) entry which is preliminary data.</text>
</comment>
<feature type="domain" description="UDP-N-acetylglucosamine 2-epimerase" evidence="1">
    <location>
        <begin position="23"/>
        <end position="368"/>
    </location>
</feature>
<reference evidence="2 3" key="1">
    <citation type="submission" date="2021-06" db="EMBL/GenBank/DDBJ databases">
        <title>Bacillus sp. RD4P76, an endophyte from a halophyte.</title>
        <authorList>
            <person name="Sun J.-Q."/>
        </authorList>
    </citation>
    <scope>NUCLEOTIDE SEQUENCE [LARGE SCALE GENOMIC DNA]</scope>
    <source>
        <strain evidence="2 3">JCM 17098</strain>
    </source>
</reference>
<dbReference type="GO" id="GO:0016798">
    <property type="term" value="F:hydrolase activity, acting on glycosyl bonds"/>
    <property type="evidence" value="ECO:0007669"/>
    <property type="project" value="UniProtKB-KW"/>
</dbReference>
<dbReference type="InterPro" id="IPR020004">
    <property type="entry name" value="UDP-GlcNAc_Epase"/>
</dbReference>
<dbReference type="Gene3D" id="3.40.50.2000">
    <property type="entry name" value="Glycogen Phosphorylase B"/>
    <property type="match status" value="2"/>
</dbReference>
<keyword evidence="2" id="KW-0326">Glycosidase</keyword>
<proteinExistence type="predicted"/>
<keyword evidence="2" id="KW-0378">Hydrolase</keyword>
<dbReference type="InterPro" id="IPR003331">
    <property type="entry name" value="UDP_GlcNAc_Epimerase_2_dom"/>
</dbReference>
<sequence>MKKVCVVTSTRAEYGLLRNLIQKIQDDQSLELCLVVTGMHLSQEFGMTVEEIERDNYPIAEKIDILLSGDSPSAISKTMGLASISFSDMFERQKPDILIVLGDRYELLPICACAMNARIPIAHISGGETTEGVVDECIRHCITKMSYLHFPGCEPYRKRIIQLGESPERVFNYGDVGVELVRSMKLLPKTELEQLLHFNLSGAYACVTFHPTTLEDKTAAKQTDELLEAINKFPNMKFIFLKTNSDTGGRIINKKIDQYVSRNNNCIAFQSLSIQTYLSCMKYSSVVIGNSSSGIVEAPTFGVPTINIGDRQKGRLQASSIINCNPIAKDVIEAIKLSQTNRFKDIASNTINPYGSGNTSALIVETIKDFLCENKIDLKKSFYNISYEING</sequence>
<evidence type="ECO:0000259" key="1">
    <source>
        <dbReference type="Pfam" id="PF02350"/>
    </source>
</evidence>
<keyword evidence="3" id="KW-1185">Reference proteome</keyword>
<dbReference type="InterPro" id="IPR029767">
    <property type="entry name" value="WecB-like"/>
</dbReference>
<dbReference type="EC" id="3.2.1.183" evidence="2"/>
<protein>
    <submittedName>
        <fullName evidence="2">UDP-N-acetylglucosamine 2-epimerase (Hydrolyzing)</fullName>
        <ecNumber evidence="2">3.2.1.183</ecNumber>
    </submittedName>
</protein>
<dbReference type="Proteomes" id="UP000790580">
    <property type="component" value="Unassembled WGS sequence"/>
</dbReference>
<dbReference type="PANTHER" id="PTHR43174:SF3">
    <property type="entry name" value="UDP-N-ACETYLGLUCOSAMINE 2-EPIMERASE"/>
    <property type="match status" value="1"/>
</dbReference>
<dbReference type="EMBL" id="JAHQCR010000077">
    <property type="protein sequence ID" value="MBU9723461.1"/>
    <property type="molecule type" value="Genomic_DNA"/>
</dbReference>
<dbReference type="CDD" id="cd03786">
    <property type="entry name" value="GTB_UDP-GlcNAc_2-Epimerase"/>
    <property type="match status" value="1"/>
</dbReference>
<dbReference type="PANTHER" id="PTHR43174">
    <property type="entry name" value="UDP-N-ACETYLGLUCOSAMINE 2-EPIMERASE"/>
    <property type="match status" value="1"/>
</dbReference>
<evidence type="ECO:0000313" key="2">
    <source>
        <dbReference type="EMBL" id="MBU9723461.1"/>
    </source>
</evidence>
<organism evidence="2 3">
    <name type="scientific">Evansella alkalicola</name>
    <dbReference type="NCBI Taxonomy" id="745819"/>
    <lineage>
        <taxon>Bacteria</taxon>
        <taxon>Bacillati</taxon>
        <taxon>Bacillota</taxon>
        <taxon>Bacilli</taxon>
        <taxon>Bacillales</taxon>
        <taxon>Bacillaceae</taxon>
        <taxon>Evansella</taxon>
    </lineage>
</organism>
<name>A0ABS6JXY6_9BACI</name>